<evidence type="ECO:0000313" key="2">
    <source>
        <dbReference type="EMBL" id="MBH0779755.1"/>
    </source>
</evidence>
<dbReference type="RefSeq" id="WP_196152071.1">
    <property type="nucleotide sequence ID" value="NZ_JADMLG010000012.1"/>
</dbReference>
<accession>A0A931IHD6</accession>
<dbReference type="EMBL" id="JADMLG010000012">
    <property type="protein sequence ID" value="MBH0779755.1"/>
    <property type="molecule type" value="Genomic_DNA"/>
</dbReference>
<organism evidence="2 3">
    <name type="scientific">Nocardia bovistercoris</name>
    <dbReference type="NCBI Taxonomy" id="2785916"/>
    <lineage>
        <taxon>Bacteria</taxon>
        <taxon>Bacillati</taxon>
        <taxon>Actinomycetota</taxon>
        <taxon>Actinomycetes</taxon>
        <taxon>Mycobacteriales</taxon>
        <taxon>Nocardiaceae</taxon>
        <taxon>Nocardia</taxon>
    </lineage>
</organism>
<reference evidence="2" key="1">
    <citation type="submission" date="2020-11" db="EMBL/GenBank/DDBJ databases">
        <title>Nocardia NEAU-351.nov., a novel actinomycete isolated from the cow dung.</title>
        <authorList>
            <person name="Zhang X."/>
        </authorList>
    </citation>
    <scope>NUCLEOTIDE SEQUENCE</scope>
    <source>
        <strain evidence="2">NEAU-351</strain>
    </source>
</reference>
<comment type="caution">
    <text evidence="2">The sequence shown here is derived from an EMBL/GenBank/DDBJ whole genome shotgun (WGS) entry which is preliminary data.</text>
</comment>
<name>A0A931IHD6_9NOCA</name>
<dbReference type="Proteomes" id="UP000655751">
    <property type="component" value="Unassembled WGS sequence"/>
</dbReference>
<keyword evidence="3" id="KW-1185">Reference proteome</keyword>
<gene>
    <name evidence="2" type="ORF">IT779_26130</name>
</gene>
<evidence type="ECO:0000313" key="3">
    <source>
        <dbReference type="Proteomes" id="UP000655751"/>
    </source>
</evidence>
<dbReference type="AlphaFoldDB" id="A0A931IHD6"/>
<proteinExistence type="predicted"/>
<sequence length="69" mass="7337">MISDTPAGLRLLDPEIAPVLTAYPPFGLSAQTLAAVRERLHASKTSAPDGAQLLSGRPHRVRPSLSAHR</sequence>
<feature type="compositionally biased region" description="Basic residues" evidence="1">
    <location>
        <begin position="57"/>
        <end position="69"/>
    </location>
</feature>
<feature type="region of interest" description="Disordered" evidence="1">
    <location>
        <begin position="44"/>
        <end position="69"/>
    </location>
</feature>
<evidence type="ECO:0000256" key="1">
    <source>
        <dbReference type="SAM" id="MobiDB-lite"/>
    </source>
</evidence>
<protein>
    <submittedName>
        <fullName evidence="2">Uncharacterized protein</fullName>
    </submittedName>
</protein>